<dbReference type="Proteomes" id="UP000285232">
    <property type="component" value="Unassembled WGS sequence"/>
</dbReference>
<dbReference type="NCBIfam" id="TIGR01930">
    <property type="entry name" value="AcCoA-C-Actrans"/>
    <property type="match status" value="1"/>
</dbReference>
<dbReference type="InterPro" id="IPR020615">
    <property type="entry name" value="Thiolase_acyl_enz_int_AS"/>
</dbReference>
<evidence type="ECO:0000256" key="6">
    <source>
        <dbReference type="ARBA" id="ARBA00037924"/>
    </source>
</evidence>
<dbReference type="PANTHER" id="PTHR43853">
    <property type="entry name" value="3-KETOACYL-COA THIOLASE, PEROXISOMAL"/>
    <property type="match status" value="1"/>
</dbReference>
<dbReference type="GO" id="GO:0005737">
    <property type="term" value="C:cytoplasm"/>
    <property type="evidence" value="ECO:0007669"/>
    <property type="project" value="UniProtKB-ARBA"/>
</dbReference>
<dbReference type="InterPro" id="IPR016039">
    <property type="entry name" value="Thiolase-like"/>
</dbReference>
<dbReference type="RefSeq" id="WP_120047865.1">
    <property type="nucleotide sequence ID" value="NZ_RAHX01000001.1"/>
</dbReference>
<dbReference type="PROSITE" id="PS00737">
    <property type="entry name" value="THIOLASE_2"/>
    <property type="match status" value="1"/>
</dbReference>
<keyword evidence="5 8" id="KW-0012">Acyltransferase</keyword>
<dbReference type="GO" id="GO:0042619">
    <property type="term" value="P:poly-hydroxybutyrate biosynthetic process"/>
    <property type="evidence" value="ECO:0007669"/>
    <property type="project" value="UniProtKB-KW"/>
</dbReference>
<reference evidence="11 12" key="1">
    <citation type="journal article" date="2017" name="Int. J. Syst. Evol. Microbiol.">
        <title>Erythrobacter aquimixticola sp. nov., isolated from the junction between the ocean and a freshwater spring.</title>
        <authorList>
            <person name="Park S."/>
            <person name="Jung Y.T."/>
            <person name="Choi S.J."/>
            <person name="Yoon J.H."/>
        </authorList>
    </citation>
    <scope>NUCLEOTIDE SEQUENCE [LARGE SCALE GENOMIC DNA]</scope>
    <source>
        <strain evidence="11 12">JSSK-14</strain>
    </source>
</reference>
<evidence type="ECO:0000256" key="1">
    <source>
        <dbReference type="ARBA" id="ARBA00005189"/>
    </source>
</evidence>
<evidence type="ECO:0000256" key="3">
    <source>
        <dbReference type="ARBA" id="ARBA00022679"/>
    </source>
</evidence>
<evidence type="ECO:0000256" key="5">
    <source>
        <dbReference type="ARBA" id="ARBA00023315"/>
    </source>
</evidence>
<dbReference type="InterPro" id="IPR020617">
    <property type="entry name" value="Thiolase_C"/>
</dbReference>
<dbReference type="GO" id="GO:0006635">
    <property type="term" value="P:fatty acid beta-oxidation"/>
    <property type="evidence" value="ECO:0007669"/>
    <property type="project" value="TreeGrafter"/>
</dbReference>
<protein>
    <submittedName>
        <fullName evidence="11">Thiolase family protein</fullName>
    </submittedName>
</protein>
<dbReference type="PANTHER" id="PTHR43853:SF21">
    <property type="entry name" value="STEROID 3-KETOACYL-COA THIOLASE"/>
    <property type="match status" value="1"/>
</dbReference>
<dbReference type="Pfam" id="PF02803">
    <property type="entry name" value="Thiolase_C"/>
    <property type="match status" value="1"/>
</dbReference>
<organism evidence="11 12">
    <name type="scientific">Aurantiacibacter aquimixticola</name>
    <dbReference type="NCBI Taxonomy" id="1958945"/>
    <lineage>
        <taxon>Bacteria</taxon>
        <taxon>Pseudomonadati</taxon>
        <taxon>Pseudomonadota</taxon>
        <taxon>Alphaproteobacteria</taxon>
        <taxon>Sphingomonadales</taxon>
        <taxon>Erythrobacteraceae</taxon>
        <taxon>Aurantiacibacter</taxon>
    </lineage>
</organism>
<evidence type="ECO:0000313" key="11">
    <source>
        <dbReference type="EMBL" id="RJY08851.1"/>
    </source>
</evidence>
<dbReference type="InterPro" id="IPR050215">
    <property type="entry name" value="Thiolase-like_sf_Thiolase"/>
</dbReference>
<dbReference type="GO" id="GO:0003988">
    <property type="term" value="F:acetyl-CoA C-acyltransferase activity"/>
    <property type="evidence" value="ECO:0007669"/>
    <property type="project" value="TreeGrafter"/>
</dbReference>
<name>A0A419RST3_9SPHN</name>
<evidence type="ECO:0000256" key="8">
    <source>
        <dbReference type="RuleBase" id="RU003557"/>
    </source>
</evidence>
<feature type="domain" description="Thiolase C-terminal" evidence="10">
    <location>
        <begin position="256"/>
        <end position="376"/>
    </location>
</feature>
<dbReference type="InterPro" id="IPR020613">
    <property type="entry name" value="Thiolase_CS"/>
</dbReference>
<dbReference type="SUPFAM" id="SSF53901">
    <property type="entry name" value="Thiolase-like"/>
    <property type="match status" value="2"/>
</dbReference>
<dbReference type="PIRSF" id="PIRSF000429">
    <property type="entry name" value="Ac-CoA_Ac_transf"/>
    <property type="match status" value="1"/>
</dbReference>
<dbReference type="Pfam" id="PF00108">
    <property type="entry name" value="Thiolase_N"/>
    <property type="match status" value="1"/>
</dbReference>
<accession>A0A419RST3</accession>
<comment type="pathway">
    <text evidence="6">Metabolic intermediate biosynthesis; (R)-mevalonate biosynthesis; (R)-mevalonate from acetyl-CoA: step 1/3.</text>
</comment>
<comment type="caution">
    <text evidence="11">The sequence shown here is derived from an EMBL/GenBank/DDBJ whole genome shotgun (WGS) entry which is preliminary data.</text>
</comment>
<feature type="active site" description="Proton acceptor" evidence="7">
    <location>
        <position position="364"/>
    </location>
</feature>
<keyword evidence="12" id="KW-1185">Reference proteome</keyword>
<feature type="active site" description="Proton acceptor" evidence="7">
    <location>
        <position position="334"/>
    </location>
</feature>
<dbReference type="InterPro" id="IPR020616">
    <property type="entry name" value="Thiolase_N"/>
</dbReference>
<evidence type="ECO:0000259" key="10">
    <source>
        <dbReference type="Pfam" id="PF02803"/>
    </source>
</evidence>
<dbReference type="CDD" id="cd00751">
    <property type="entry name" value="thiolase"/>
    <property type="match status" value="1"/>
</dbReference>
<evidence type="ECO:0000256" key="4">
    <source>
        <dbReference type="ARBA" id="ARBA00022752"/>
    </source>
</evidence>
<dbReference type="InterPro" id="IPR002155">
    <property type="entry name" value="Thiolase"/>
</dbReference>
<evidence type="ECO:0000313" key="12">
    <source>
        <dbReference type="Proteomes" id="UP000285232"/>
    </source>
</evidence>
<feature type="domain" description="Thiolase N-terminal" evidence="9">
    <location>
        <begin position="4"/>
        <end position="247"/>
    </location>
</feature>
<dbReference type="AlphaFoldDB" id="A0A419RST3"/>
<feature type="active site" description="Acyl-thioester intermediate" evidence="7">
    <location>
        <position position="90"/>
    </location>
</feature>
<dbReference type="FunFam" id="3.40.47.10:FF:000010">
    <property type="entry name" value="Acetyl-CoA acetyltransferase (Thiolase)"/>
    <property type="match status" value="1"/>
</dbReference>
<keyword evidence="3 8" id="KW-0808">Transferase</keyword>
<dbReference type="PROSITE" id="PS00098">
    <property type="entry name" value="THIOLASE_1"/>
    <property type="match status" value="1"/>
</dbReference>
<gene>
    <name evidence="11" type="ORF">D6201_05275</name>
</gene>
<comment type="pathway">
    <text evidence="1">Lipid metabolism.</text>
</comment>
<dbReference type="EMBL" id="RAHX01000001">
    <property type="protein sequence ID" value="RJY08851.1"/>
    <property type="molecule type" value="Genomic_DNA"/>
</dbReference>
<keyword evidence="4" id="KW-0583">PHB biosynthesis</keyword>
<proteinExistence type="inferred from homology"/>
<evidence type="ECO:0000256" key="7">
    <source>
        <dbReference type="PIRSR" id="PIRSR000429-1"/>
    </source>
</evidence>
<dbReference type="Gene3D" id="3.40.47.10">
    <property type="match status" value="1"/>
</dbReference>
<sequence>MTDVVIAGYVRSPFHPAYKGMLAKVRPDDLAANTIRGLVERTGVKAEDIEDIVMGCAFPEGEQGFNIARLVGLLADLPLSVGGITMNRFCGSSMSAVHYAAGQIAMGAGEVFIAAGVESMSRVPMTGFNPMPNPRLAEKSAAYVGMGDTAENVAKKYDLSREAQEQFALASQKKAGEAIQKGSFKDEIVPYTLDDGTVVDVDGTPRPDTTAEGLAGLKLSFDEHGSVTAGTASPLTDGSAALLVCSADYAAKNGLTVIAKVKSMAISGCAPEIMGIGPVEASKKALERAGLTIDDIDVVELNEAFSSQSLACIGDLGIPEEKINLDGGAIAVGHPLGATGARIVGKAASLMKREGKKYALATQCIGGGQGIATILEAA</sequence>
<evidence type="ECO:0000259" key="9">
    <source>
        <dbReference type="Pfam" id="PF00108"/>
    </source>
</evidence>
<dbReference type="GO" id="GO:0010124">
    <property type="term" value="P:phenylacetate catabolic process"/>
    <property type="evidence" value="ECO:0007669"/>
    <property type="project" value="TreeGrafter"/>
</dbReference>
<evidence type="ECO:0000256" key="2">
    <source>
        <dbReference type="ARBA" id="ARBA00010982"/>
    </source>
</evidence>
<dbReference type="OrthoDB" id="9764638at2"/>
<comment type="similarity">
    <text evidence="2 8">Belongs to the thiolase-like superfamily. Thiolase family.</text>
</comment>